<evidence type="ECO:0000256" key="7">
    <source>
        <dbReference type="ARBA" id="ARBA00049442"/>
    </source>
</evidence>
<comment type="function">
    <text evidence="8">Involved in the biosynthesis of the chorismate, which leads to the biosynthesis of aromatic amino acids. Catalyzes the reversible NADPH linked reduction of 3-dehydroshikimate (DHSA) to yield shikimate (SA).</text>
</comment>
<keyword evidence="6 8" id="KW-0057">Aromatic amino acid biosynthesis</keyword>
<organism evidence="12 13">
    <name type="scientific">Devosia nanyangense</name>
    <dbReference type="NCBI Taxonomy" id="1228055"/>
    <lineage>
        <taxon>Bacteria</taxon>
        <taxon>Pseudomonadati</taxon>
        <taxon>Pseudomonadota</taxon>
        <taxon>Alphaproteobacteria</taxon>
        <taxon>Hyphomicrobiales</taxon>
        <taxon>Devosiaceae</taxon>
        <taxon>Devosia</taxon>
    </lineage>
</organism>
<dbReference type="HAMAP" id="MF_00222">
    <property type="entry name" value="Shikimate_DH_AroE"/>
    <property type="match status" value="1"/>
</dbReference>
<feature type="binding site" evidence="8">
    <location>
        <position position="244"/>
    </location>
    <ligand>
        <name>shikimate</name>
        <dbReference type="ChEBI" id="CHEBI:36208"/>
    </ligand>
</feature>
<feature type="binding site" evidence="8">
    <location>
        <position position="112"/>
    </location>
    <ligand>
        <name>shikimate</name>
        <dbReference type="ChEBI" id="CHEBI:36208"/>
    </ligand>
</feature>
<proteinExistence type="inferred from homology"/>
<keyword evidence="5 8" id="KW-0560">Oxidoreductase</keyword>
<protein>
    <recommendedName>
        <fullName evidence="2 8">Shikimate dehydrogenase (NADP(+))</fullName>
        <shortName evidence="8">SDH</shortName>
        <ecNumber evidence="2 8">1.1.1.25</ecNumber>
    </recommendedName>
</protein>
<dbReference type="GO" id="GO:0050661">
    <property type="term" value="F:NADP binding"/>
    <property type="evidence" value="ECO:0007669"/>
    <property type="project" value="InterPro"/>
</dbReference>
<dbReference type="InterPro" id="IPR022893">
    <property type="entry name" value="Shikimate_DH_fam"/>
</dbReference>
<keyword evidence="4 8" id="KW-0521">NADP</keyword>
<dbReference type="GO" id="GO:0005829">
    <property type="term" value="C:cytosol"/>
    <property type="evidence" value="ECO:0007669"/>
    <property type="project" value="TreeGrafter"/>
</dbReference>
<dbReference type="SUPFAM" id="SSF53223">
    <property type="entry name" value="Aminoacid dehydrogenase-like, N-terminal domain"/>
    <property type="match status" value="1"/>
</dbReference>
<dbReference type="InterPro" id="IPR006151">
    <property type="entry name" value="Shikm_DH/Glu-tRNA_Rdtase"/>
</dbReference>
<dbReference type="InterPro" id="IPR046346">
    <property type="entry name" value="Aminoacid_DH-like_N_sf"/>
</dbReference>
<comment type="similarity">
    <text evidence="8">Belongs to the shikimate dehydrogenase family.</text>
</comment>
<dbReference type="InterPro" id="IPR036291">
    <property type="entry name" value="NAD(P)-bd_dom_sf"/>
</dbReference>
<evidence type="ECO:0000256" key="4">
    <source>
        <dbReference type="ARBA" id="ARBA00022857"/>
    </source>
</evidence>
<dbReference type="InterPro" id="IPR011342">
    <property type="entry name" value="Shikimate_DH"/>
</dbReference>
<dbReference type="CDD" id="cd01065">
    <property type="entry name" value="NAD_bind_Shikimate_DH"/>
    <property type="match status" value="1"/>
</dbReference>
<evidence type="ECO:0000256" key="1">
    <source>
        <dbReference type="ARBA" id="ARBA00004871"/>
    </source>
</evidence>
<comment type="catalytic activity">
    <reaction evidence="7 8">
        <text>shikimate + NADP(+) = 3-dehydroshikimate + NADPH + H(+)</text>
        <dbReference type="Rhea" id="RHEA:17737"/>
        <dbReference type="ChEBI" id="CHEBI:15378"/>
        <dbReference type="ChEBI" id="CHEBI:16630"/>
        <dbReference type="ChEBI" id="CHEBI:36208"/>
        <dbReference type="ChEBI" id="CHEBI:57783"/>
        <dbReference type="ChEBI" id="CHEBI:58349"/>
        <dbReference type="EC" id="1.1.1.25"/>
    </reaction>
</comment>
<feature type="domain" description="SDH C-terminal" evidence="11">
    <location>
        <begin position="265"/>
        <end position="287"/>
    </location>
</feature>
<dbReference type="GO" id="GO:0004764">
    <property type="term" value="F:shikimate 3-dehydrogenase (NADP+) activity"/>
    <property type="evidence" value="ECO:0007669"/>
    <property type="project" value="UniProtKB-UniRule"/>
</dbReference>
<accession>A0A933L4I2</accession>
<dbReference type="InterPro" id="IPR013708">
    <property type="entry name" value="Shikimate_DH-bd_N"/>
</dbReference>
<evidence type="ECO:0000256" key="6">
    <source>
        <dbReference type="ARBA" id="ARBA00023141"/>
    </source>
</evidence>
<feature type="binding site" evidence="8">
    <location>
        <position position="265"/>
    </location>
    <ligand>
        <name>NADP(+)</name>
        <dbReference type="ChEBI" id="CHEBI:58349"/>
    </ligand>
</feature>
<name>A0A933L4I2_9HYPH</name>
<feature type="binding site" evidence="8">
    <location>
        <position position="242"/>
    </location>
    <ligand>
        <name>NADP(+)</name>
        <dbReference type="ChEBI" id="CHEBI:58349"/>
    </ligand>
</feature>
<reference evidence="12" key="1">
    <citation type="submission" date="2020-07" db="EMBL/GenBank/DDBJ databases">
        <title>Huge and variable diversity of episymbiotic CPR bacteria and DPANN archaea in groundwater ecosystems.</title>
        <authorList>
            <person name="He C.Y."/>
            <person name="Keren R."/>
            <person name="Whittaker M."/>
            <person name="Farag I.F."/>
            <person name="Doudna J."/>
            <person name="Cate J.H.D."/>
            <person name="Banfield J.F."/>
        </authorList>
    </citation>
    <scope>NUCLEOTIDE SEQUENCE</scope>
    <source>
        <strain evidence="12">NC_groundwater_1586_Pr3_B-0.1um_66_15</strain>
    </source>
</reference>
<dbReference type="NCBIfam" id="NF001312">
    <property type="entry name" value="PRK00258.1-4"/>
    <property type="match status" value="1"/>
</dbReference>
<dbReference type="SUPFAM" id="SSF51735">
    <property type="entry name" value="NAD(P)-binding Rossmann-fold domains"/>
    <property type="match status" value="1"/>
</dbReference>
<feature type="domain" description="Shikimate dehydrogenase substrate binding N-terminal" evidence="10">
    <location>
        <begin position="32"/>
        <end position="114"/>
    </location>
</feature>
<evidence type="ECO:0000256" key="5">
    <source>
        <dbReference type="ARBA" id="ARBA00023002"/>
    </source>
</evidence>
<dbReference type="Proteomes" id="UP000782610">
    <property type="component" value="Unassembled WGS sequence"/>
</dbReference>
<dbReference type="Gene3D" id="3.40.50.720">
    <property type="entry name" value="NAD(P)-binding Rossmann-like Domain"/>
    <property type="match status" value="1"/>
</dbReference>
<feature type="binding site" evidence="8">
    <location>
        <position position="272"/>
    </location>
    <ligand>
        <name>shikimate</name>
        <dbReference type="ChEBI" id="CHEBI:36208"/>
    </ligand>
</feature>
<evidence type="ECO:0000256" key="3">
    <source>
        <dbReference type="ARBA" id="ARBA00022605"/>
    </source>
</evidence>
<evidence type="ECO:0000259" key="11">
    <source>
        <dbReference type="Pfam" id="PF18317"/>
    </source>
</evidence>
<comment type="caution">
    <text evidence="12">The sequence shown here is derived from an EMBL/GenBank/DDBJ whole genome shotgun (WGS) entry which is preliminary data.</text>
</comment>
<dbReference type="PANTHER" id="PTHR21089">
    <property type="entry name" value="SHIKIMATE DEHYDROGENASE"/>
    <property type="match status" value="1"/>
</dbReference>
<gene>
    <name evidence="8" type="primary">aroE</name>
    <name evidence="12" type="ORF">HY834_10630</name>
</gene>
<comment type="pathway">
    <text evidence="1 8">Metabolic intermediate biosynthesis; chorismate biosynthesis; chorismate from D-erythrose 4-phosphate and phosphoenolpyruvate: step 4/7.</text>
</comment>
<feature type="domain" description="Quinate/shikimate 5-dehydrogenase/glutamyl-tRNA reductase" evidence="9">
    <location>
        <begin position="147"/>
        <end position="214"/>
    </location>
</feature>
<comment type="caution">
    <text evidence="8">Lacks conserved residue(s) required for the propagation of feature annotation.</text>
</comment>
<feature type="binding site" evidence="8">
    <location>
        <position position="87"/>
    </location>
    <ligand>
        <name>shikimate</name>
        <dbReference type="ChEBI" id="CHEBI:36208"/>
    </ligand>
</feature>
<dbReference type="InterPro" id="IPR041121">
    <property type="entry name" value="SDH_C"/>
</dbReference>
<dbReference type="Gene3D" id="3.40.50.10860">
    <property type="entry name" value="Leucine Dehydrogenase, chain A, domain 1"/>
    <property type="match status" value="1"/>
</dbReference>
<keyword evidence="3 8" id="KW-0028">Amino-acid biosynthesis</keyword>
<feature type="binding site" evidence="8">
    <location>
        <position position="127"/>
    </location>
    <ligand>
        <name>shikimate</name>
        <dbReference type="ChEBI" id="CHEBI:36208"/>
    </ligand>
</feature>
<feature type="active site" description="Proton acceptor" evidence="8">
    <location>
        <position position="91"/>
    </location>
</feature>
<evidence type="ECO:0000256" key="2">
    <source>
        <dbReference type="ARBA" id="ARBA00012962"/>
    </source>
</evidence>
<dbReference type="GO" id="GO:0009423">
    <property type="term" value="P:chorismate biosynthetic process"/>
    <property type="evidence" value="ECO:0007669"/>
    <property type="project" value="UniProtKB-UniRule"/>
</dbReference>
<feature type="binding site" evidence="8">
    <location>
        <begin position="153"/>
        <end position="157"/>
    </location>
    <ligand>
        <name>NADP(+)</name>
        <dbReference type="ChEBI" id="CHEBI:58349"/>
    </ligand>
</feature>
<dbReference type="EMBL" id="JACRAF010000028">
    <property type="protein sequence ID" value="MBI4922195.1"/>
    <property type="molecule type" value="Genomic_DNA"/>
</dbReference>
<dbReference type="GO" id="GO:0019632">
    <property type="term" value="P:shikimate metabolic process"/>
    <property type="evidence" value="ECO:0007669"/>
    <property type="project" value="InterPro"/>
</dbReference>
<evidence type="ECO:0000256" key="8">
    <source>
        <dbReference type="HAMAP-Rule" id="MF_00222"/>
    </source>
</evidence>
<evidence type="ECO:0000259" key="10">
    <source>
        <dbReference type="Pfam" id="PF08501"/>
    </source>
</evidence>
<evidence type="ECO:0000259" key="9">
    <source>
        <dbReference type="Pfam" id="PF01488"/>
    </source>
</evidence>
<dbReference type="Pfam" id="PF08501">
    <property type="entry name" value="Shikimate_dh_N"/>
    <property type="match status" value="1"/>
</dbReference>
<dbReference type="Pfam" id="PF01488">
    <property type="entry name" value="Shikimate_DH"/>
    <property type="match status" value="1"/>
</dbReference>
<dbReference type="Pfam" id="PF18317">
    <property type="entry name" value="SDH_C"/>
    <property type="match status" value="1"/>
</dbReference>
<feature type="binding site" evidence="8">
    <location>
        <begin position="40"/>
        <end position="42"/>
    </location>
    <ligand>
        <name>shikimate</name>
        <dbReference type="ChEBI" id="CHEBI:36208"/>
    </ligand>
</feature>
<dbReference type="EC" id="1.1.1.25" evidence="2 8"/>
<sequence length="299" mass="31797">MRAGLETASRVHTNPASPLALGKRIHVKRAFVIGHPVAHSRSPLIHNHWLRTYGIAGRYEPIDVAPDDLPQFFDRLRAGDFAGGNVTIPHKEMAFALADDLDPLAEVIGAVNTLVSRDGVVFGSNTDYLGFLGNLDQNAPGWDLGLEEAVVLGAGGSARAVLVALKSRNIPSIRLLNRTLQNAEDLAIDLEGPIRAGRLSDFPAVAGGAGLVVNTSSVGMHGSRFDNLDLGVLPKTALVTDIVYVPLVTPLLADAKALGLRTVDGLGMLLHQAVPGFEAWFGRRPEVTPELRALVEASL</sequence>
<dbReference type="PANTHER" id="PTHR21089:SF1">
    <property type="entry name" value="BIFUNCTIONAL 3-DEHYDROQUINATE DEHYDRATASE_SHIKIMATE DEHYDROGENASE, CHLOROPLASTIC"/>
    <property type="match status" value="1"/>
</dbReference>
<dbReference type="GO" id="GO:0008652">
    <property type="term" value="P:amino acid biosynthetic process"/>
    <property type="evidence" value="ECO:0007669"/>
    <property type="project" value="UniProtKB-KW"/>
</dbReference>
<dbReference type="NCBIfam" id="TIGR00507">
    <property type="entry name" value="aroE"/>
    <property type="match status" value="1"/>
</dbReference>
<comment type="subunit">
    <text evidence="8">Homodimer.</text>
</comment>
<dbReference type="GO" id="GO:0009073">
    <property type="term" value="P:aromatic amino acid family biosynthetic process"/>
    <property type="evidence" value="ECO:0007669"/>
    <property type="project" value="UniProtKB-KW"/>
</dbReference>
<evidence type="ECO:0000313" key="13">
    <source>
        <dbReference type="Proteomes" id="UP000782610"/>
    </source>
</evidence>
<dbReference type="AlphaFoldDB" id="A0A933L4I2"/>
<evidence type="ECO:0000313" key="12">
    <source>
        <dbReference type="EMBL" id="MBI4922195.1"/>
    </source>
</evidence>